<evidence type="ECO:0000313" key="2">
    <source>
        <dbReference type="EMBL" id="CCA58884.1"/>
    </source>
</evidence>
<organism evidence="2 3">
    <name type="scientific">Streptomyces venezuelae (strain ATCC 10712 / CBS 650.69 / DSM 40230 / JCM 4526 / NBRC 13096 / PD 04745)</name>
    <dbReference type="NCBI Taxonomy" id="953739"/>
    <lineage>
        <taxon>Bacteria</taxon>
        <taxon>Bacillati</taxon>
        <taxon>Actinomycetota</taxon>
        <taxon>Actinomycetes</taxon>
        <taxon>Kitasatosporales</taxon>
        <taxon>Streptomycetaceae</taxon>
        <taxon>Streptomyces</taxon>
    </lineage>
</organism>
<dbReference type="eggNOG" id="ENOG5031R2A">
    <property type="taxonomic scope" value="Bacteria"/>
</dbReference>
<keyword evidence="3" id="KW-1185">Reference proteome</keyword>
<evidence type="ECO:0000313" key="3">
    <source>
        <dbReference type="Proteomes" id="UP000006854"/>
    </source>
</evidence>
<gene>
    <name evidence="2" type="ordered locus">SVEN_5598</name>
</gene>
<reference evidence="2 3" key="1">
    <citation type="journal article" date="2011" name="BMC Genomics">
        <title>Genome-wide analysis of the role of GlnR in Streptomyces venezuelae provides new insights into global nitrogen regulation in actinomycetes.</title>
        <authorList>
            <person name="Pullan S.T."/>
            <person name="Bibb M.J."/>
            <person name="Merrick M."/>
        </authorList>
    </citation>
    <scope>NUCLEOTIDE SEQUENCE [LARGE SCALE GENOMIC DNA]</scope>
    <source>
        <strain evidence="3">ATCC 10712 / CBS 650.69 / DSM 40230 / JCM 4526 / NBRC 13096 / PD 04745</strain>
    </source>
</reference>
<feature type="compositionally biased region" description="Polar residues" evidence="1">
    <location>
        <begin position="148"/>
        <end position="157"/>
    </location>
</feature>
<dbReference type="PATRIC" id="fig|953739.5.peg.824"/>
<sequence length="177" mass="19132">MTVHFGVRRQAAADYNHRSRGGPVTGFAQVIHATLFGLPADDDPLPTALDELLQATHIATARDQQIAILRQVAEQMRNAAEIIQRYQYRAHWDQLPDNAAEQLREALDQAQLIATTLDRVAPAFEAEPAGTPPASPATADSEARSRTEPISLTTSRSGPDPTPLPMPPVAGGTGRQR</sequence>
<dbReference type="EMBL" id="FR845719">
    <property type="protein sequence ID" value="CCA58884.1"/>
    <property type="molecule type" value="Genomic_DNA"/>
</dbReference>
<name>F2R875_STRVP</name>
<dbReference type="AlphaFoldDB" id="F2R875"/>
<dbReference type="STRING" id="953739.SVEN_5598"/>
<feature type="region of interest" description="Disordered" evidence="1">
    <location>
        <begin position="125"/>
        <end position="177"/>
    </location>
</feature>
<dbReference type="KEGG" id="sve:SVEN_5598"/>
<protein>
    <submittedName>
        <fullName evidence="2">Uncharacterized protein</fullName>
    </submittedName>
</protein>
<dbReference type="RefSeq" id="WP_015036779.1">
    <property type="nucleotide sequence ID" value="NC_018750.1"/>
</dbReference>
<accession>F2R875</accession>
<dbReference type="Proteomes" id="UP000006854">
    <property type="component" value="Chromosome"/>
</dbReference>
<dbReference type="OrthoDB" id="4331334at2"/>
<proteinExistence type="predicted"/>
<dbReference type="HOGENOM" id="CLU_129903_0_0_11"/>
<dbReference type="GeneID" id="51866157"/>
<evidence type="ECO:0000256" key="1">
    <source>
        <dbReference type="SAM" id="MobiDB-lite"/>
    </source>
</evidence>